<dbReference type="PATRIC" id="fig|1125725.3.peg.1255"/>
<comment type="subcellular location">
    <subcellularLocation>
        <location evidence="1">Cell outer membrane</location>
    </subcellularLocation>
</comment>
<dbReference type="GO" id="GO:0009279">
    <property type="term" value="C:cell outer membrane"/>
    <property type="evidence" value="ECO:0007669"/>
    <property type="project" value="UniProtKB-SubCell"/>
</dbReference>
<dbReference type="CDD" id="cd07185">
    <property type="entry name" value="OmpA_C-like"/>
    <property type="match status" value="1"/>
</dbReference>
<evidence type="ECO:0000256" key="4">
    <source>
        <dbReference type="PROSITE-ProRule" id="PRU00473"/>
    </source>
</evidence>
<evidence type="ECO:0000256" key="2">
    <source>
        <dbReference type="ARBA" id="ARBA00023136"/>
    </source>
</evidence>
<evidence type="ECO:0000259" key="5">
    <source>
        <dbReference type="PROSITE" id="PS51123"/>
    </source>
</evidence>
<organism evidence="6 7">
    <name type="scientific">Treponema socranskii subsp. socranskii VPI DR56BR1116 = ATCC 35536</name>
    <dbReference type="NCBI Taxonomy" id="1125725"/>
    <lineage>
        <taxon>Bacteria</taxon>
        <taxon>Pseudomonadati</taxon>
        <taxon>Spirochaetota</taxon>
        <taxon>Spirochaetia</taxon>
        <taxon>Spirochaetales</taxon>
        <taxon>Treponemataceae</taxon>
        <taxon>Treponema</taxon>
    </lineage>
</organism>
<evidence type="ECO:0000256" key="1">
    <source>
        <dbReference type="ARBA" id="ARBA00004442"/>
    </source>
</evidence>
<dbReference type="EMBL" id="AUZJ01000034">
    <property type="protein sequence ID" value="ERF60727.1"/>
    <property type="molecule type" value="Genomic_DNA"/>
</dbReference>
<accession>U1F9G5</accession>
<dbReference type="Proteomes" id="UP000016412">
    <property type="component" value="Unassembled WGS sequence"/>
</dbReference>
<dbReference type="InterPro" id="IPR036737">
    <property type="entry name" value="OmpA-like_sf"/>
</dbReference>
<evidence type="ECO:0000313" key="7">
    <source>
        <dbReference type="Proteomes" id="UP000016412"/>
    </source>
</evidence>
<dbReference type="InterPro" id="IPR006664">
    <property type="entry name" value="OMP_bac"/>
</dbReference>
<dbReference type="PROSITE" id="PS51123">
    <property type="entry name" value="OMPA_2"/>
    <property type="match status" value="1"/>
</dbReference>
<proteinExistence type="predicted"/>
<comment type="caution">
    <text evidence="6">The sequence shown here is derived from an EMBL/GenBank/DDBJ whole genome shotgun (WGS) entry which is preliminary data.</text>
</comment>
<dbReference type="STRING" id="1125725.HMPREF1325_2007"/>
<protein>
    <submittedName>
        <fullName evidence="6">OmpA family protein</fullName>
    </submittedName>
</protein>
<dbReference type="PANTHER" id="PTHR30329">
    <property type="entry name" value="STATOR ELEMENT OF FLAGELLAR MOTOR COMPLEX"/>
    <property type="match status" value="1"/>
</dbReference>
<evidence type="ECO:0000256" key="3">
    <source>
        <dbReference type="ARBA" id="ARBA00023237"/>
    </source>
</evidence>
<dbReference type="InterPro" id="IPR050330">
    <property type="entry name" value="Bact_OuterMem_StrucFunc"/>
</dbReference>
<dbReference type="PRINTS" id="PR01021">
    <property type="entry name" value="OMPADOMAIN"/>
</dbReference>
<gene>
    <name evidence="6" type="ORF">HMPREF1325_2007</name>
</gene>
<keyword evidence="3" id="KW-0998">Cell outer membrane</keyword>
<name>U1F9G5_TRESO</name>
<dbReference type="SUPFAM" id="SSF103088">
    <property type="entry name" value="OmpA-like"/>
    <property type="match status" value="1"/>
</dbReference>
<dbReference type="AlphaFoldDB" id="U1F9G5"/>
<keyword evidence="2 4" id="KW-0472">Membrane</keyword>
<dbReference type="Gene3D" id="3.30.1330.60">
    <property type="entry name" value="OmpA-like domain"/>
    <property type="match status" value="1"/>
</dbReference>
<feature type="domain" description="OmpA-like" evidence="5">
    <location>
        <begin position="339"/>
        <end position="455"/>
    </location>
</feature>
<dbReference type="eggNOG" id="COG2885">
    <property type="taxonomic scope" value="Bacteria"/>
</dbReference>
<dbReference type="Pfam" id="PF00691">
    <property type="entry name" value="OmpA"/>
    <property type="match status" value="1"/>
</dbReference>
<sequence>MIATYPTGCAKVFIGVAMSFFSIDKKIRCFVLCAFMSGALLFPQAAGSKTSENETLITQSVPSATLSFKYKKGDSYRTLSKVHEDVFVNGKENHHAEIVTRISAKIVDVHNDGSGVCEATFMSSEDSTSSANGAHFSWGDEYKSVFTRSARGIYSMDDVYFMPVVRDCPIFPETPVKPGDTWSAEGHEAHDLHRTFALQKPFKVPFTASYRYKGIVKNSDGRIFNVIDVRYNLYFESPKINVRQGDISARTAELLNRPKITMGHSHQTLYWDNERGEIDHYHENFKIVIETYYGDTFTFQGTAEAEVTEFERVNDDSTMQKIQDSVAELGLEDVSVKKGEKGLTISLEKIQFLPDSAVLRESEKRKLEKIADILKAYKNDLLVTGHTALRGSEKARQILSEERAQSVADYLIVLGVRDSYHVFTQGKGAAEPIATNQTEEGRSRNRRVEITIMDE</sequence>
<reference evidence="6 7" key="1">
    <citation type="submission" date="2013-08" db="EMBL/GenBank/DDBJ databases">
        <authorList>
            <person name="Durkin A.S."/>
            <person name="Haft D.R."/>
            <person name="McCorrison J."/>
            <person name="Torralba M."/>
            <person name="Gillis M."/>
            <person name="Haft D.H."/>
            <person name="Methe B."/>
            <person name="Sutton G."/>
            <person name="Nelson K.E."/>
        </authorList>
    </citation>
    <scope>NUCLEOTIDE SEQUENCE [LARGE SCALE GENOMIC DNA]</scope>
    <source>
        <strain evidence="6 7">VPI DR56BR1116</strain>
    </source>
</reference>
<evidence type="ECO:0000313" key="6">
    <source>
        <dbReference type="EMBL" id="ERF60727.1"/>
    </source>
</evidence>
<dbReference type="InterPro" id="IPR006665">
    <property type="entry name" value="OmpA-like"/>
</dbReference>
<dbReference type="PANTHER" id="PTHR30329:SF21">
    <property type="entry name" value="LIPOPROTEIN YIAD-RELATED"/>
    <property type="match status" value="1"/>
</dbReference>